<organism evidence="2 3">
    <name type="scientific">Tanacetum coccineum</name>
    <dbReference type="NCBI Taxonomy" id="301880"/>
    <lineage>
        <taxon>Eukaryota</taxon>
        <taxon>Viridiplantae</taxon>
        <taxon>Streptophyta</taxon>
        <taxon>Embryophyta</taxon>
        <taxon>Tracheophyta</taxon>
        <taxon>Spermatophyta</taxon>
        <taxon>Magnoliopsida</taxon>
        <taxon>eudicotyledons</taxon>
        <taxon>Gunneridae</taxon>
        <taxon>Pentapetalae</taxon>
        <taxon>asterids</taxon>
        <taxon>campanulids</taxon>
        <taxon>Asterales</taxon>
        <taxon>Asteraceae</taxon>
        <taxon>Asteroideae</taxon>
        <taxon>Anthemideae</taxon>
        <taxon>Anthemidinae</taxon>
        <taxon>Tanacetum</taxon>
    </lineage>
</organism>
<feature type="compositionally biased region" description="Acidic residues" evidence="1">
    <location>
        <begin position="232"/>
        <end position="241"/>
    </location>
</feature>
<evidence type="ECO:0000313" key="3">
    <source>
        <dbReference type="Proteomes" id="UP001151760"/>
    </source>
</evidence>
<feature type="compositionally biased region" description="Low complexity" evidence="1">
    <location>
        <begin position="77"/>
        <end position="93"/>
    </location>
</feature>
<feature type="compositionally biased region" description="Polar residues" evidence="1">
    <location>
        <begin position="1"/>
        <end position="23"/>
    </location>
</feature>
<reference evidence="2" key="2">
    <citation type="submission" date="2022-01" db="EMBL/GenBank/DDBJ databases">
        <authorList>
            <person name="Yamashiro T."/>
            <person name="Shiraishi A."/>
            <person name="Satake H."/>
            <person name="Nakayama K."/>
        </authorList>
    </citation>
    <scope>NUCLEOTIDE SEQUENCE</scope>
</reference>
<reference evidence="2" key="1">
    <citation type="journal article" date="2022" name="Int. J. Mol. Sci.">
        <title>Draft Genome of Tanacetum Coccineum: Genomic Comparison of Closely Related Tanacetum-Family Plants.</title>
        <authorList>
            <person name="Yamashiro T."/>
            <person name="Shiraishi A."/>
            <person name="Nakayama K."/>
            <person name="Satake H."/>
        </authorList>
    </citation>
    <scope>NUCLEOTIDE SEQUENCE</scope>
</reference>
<dbReference type="Proteomes" id="UP001151760">
    <property type="component" value="Unassembled WGS sequence"/>
</dbReference>
<feature type="compositionally biased region" description="Acidic residues" evidence="1">
    <location>
        <begin position="186"/>
        <end position="199"/>
    </location>
</feature>
<keyword evidence="3" id="KW-1185">Reference proteome</keyword>
<gene>
    <name evidence="2" type="ORF">Tco_0910868</name>
</gene>
<name>A0ABQ5CUJ0_9ASTR</name>
<feature type="region of interest" description="Disordered" evidence="1">
    <location>
        <begin position="1"/>
        <end position="119"/>
    </location>
</feature>
<protein>
    <submittedName>
        <fullName evidence="2">Uncharacterized protein</fullName>
    </submittedName>
</protein>
<dbReference type="EMBL" id="BQNB010014639">
    <property type="protein sequence ID" value="GJT30593.1"/>
    <property type="molecule type" value="Genomic_DNA"/>
</dbReference>
<evidence type="ECO:0000256" key="1">
    <source>
        <dbReference type="SAM" id="MobiDB-lite"/>
    </source>
</evidence>
<evidence type="ECO:0000313" key="2">
    <source>
        <dbReference type="EMBL" id="GJT30593.1"/>
    </source>
</evidence>
<feature type="compositionally biased region" description="Low complexity" evidence="1">
    <location>
        <begin position="272"/>
        <end position="286"/>
    </location>
</feature>
<feature type="compositionally biased region" description="Acidic residues" evidence="1">
    <location>
        <begin position="43"/>
        <end position="56"/>
    </location>
</feature>
<proteinExistence type="predicted"/>
<accession>A0ABQ5CUJ0</accession>
<feature type="region of interest" description="Disordered" evidence="1">
    <location>
        <begin position="264"/>
        <end position="286"/>
    </location>
</feature>
<feature type="region of interest" description="Disordered" evidence="1">
    <location>
        <begin position="186"/>
        <end position="249"/>
    </location>
</feature>
<sequence>MSTPDYVNSESITQTDGAQSSRVSVPLPDDPYVAVRQARLVDTESEPEEAPAEAEELQSLGSRVPLMVEEFEAVEPSGTRTDSSHSSASLDSTAPLSPDHLLTHVSPTPTPTRASFHRRTTRMTVRVQPDMSPGHSARVTEVMALSGSAFRKRYRSSYESPSSSLSLALLVWKRYQGTSELILDTDSEGYELGDEDIEEDKSSDMDDKGERLDDKGHGSDDEGRSLEGEGLSLEEEGEAAPEDQQQAVSVVDTATSEPLVAPVQTPISPEWSSGSLPVSPSSPVVPSPIASPVATPTATISVDHKLYTRSGVVRDEIFSQRYRFRSLEREQERTTVTFRALWRLVLALEAWARHVDTRMADMSRAGYDDHRLIYDMLVQQAALQHELRETRDRVTALEQERDRREQ</sequence>
<feature type="compositionally biased region" description="Basic and acidic residues" evidence="1">
    <location>
        <begin position="200"/>
        <end position="227"/>
    </location>
</feature>
<comment type="caution">
    <text evidence="2">The sequence shown here is derived from an EMBL/GenBank/DDBJ whole genome shotgun (WGS) entry which is preliminary data.</text>
</comment>